<evidence type="ECO:0000313" key="1">
    <source>
        <dbReference type="EMBL" id="KAA6321170.1"/>
    </source>
</evidence>
<name>A0A5J4QJG8_9ZZZZ</name>
<organism evidence="1">
    <name type="scientific">termite gut metagenome</name>
    <dbReference type="NCBI Taxonomy" id="433724"/>
    <lineage>
        <taxon>unclassified sequences</taxon>
        <taxon>metagenomes</taxon>
        <taxon>organismal metagenomes</taxon>
    </lineage>
</organism>
<comment type="caution">
    <text evidence="1">The sequence shown here is derived from an EMBL/GenBank/DDBJ whole genome shotgun (WGS) entry which is preliminary data.</text>
</comment>
<protein>
    <submittedName>
        <fullName evidence="1">Uncharacterized protein</fullName>
    </submittedName>
</protein>
<reference evidence="1" key="1">
    <citation type="submission" date="2019-03" db="EMBL/GenBank/DDBJ databases">
        <title>Single cell metagenomics reveals metabolic interactions within the superorganism composed of flagellate Streblomastix strix and complex community of Bacteroidetes bacteria on its surface.</title>
        <authorList>
            <person name="Treitli S.C."/>
            <person name="Kolisko M."/>
            <person name="Husnik F."/>
            <person name="Keeling P."/>
            <person name="Hampl V."/>
        </authorList>
    </citation>
    <scope>NUCLEOTIDE SEQUENCE</scope>
    <source>
        <strain evidence="1">STM</strain>
    </source>
</reference>
<sequence length="225" mass="27456">YHTVLMREFDVFQVVNIMYGSFSQVKTEENTLYRTDSMKFVSTLSHFFKDEYELNQKELIIKLYNHHCENDYTLFLLEKLIETNFFAFYKTDNNEIIFRKEQQKSPVSEDKLREILNGTIKSYHYARYIIPCIEKYFKLRLKDNAFISYINREHFLYDINLPYPQMVSPYIAVKEDVRESHLERKLNDKLYDWVYENRYDEKTTLEEIKSAYNSFTEEFSIEKII</sequence>
<gene>
    <name evidence="1" type="ORF">EZS27_029150</name>
</gene>
<accession>A0A5J4QJG8</accession>
<dbReference type="EMBL" id="SNRY01003386">
    <property type="protein sequence ID" value="KAA6321170.1"/>
    <property type="molecule type" value="Genomic_DNA"/>
</dbReference>
<dbReference type="AlphaFoldDB" id="A0A5J4QJG8"/>
<feature type="non-terminal residue" evidence="1">
    <location>
        <position position="1"/>
    </location>
</feature>
<proteinExistence type="predicted"/>